<accession>A0A919MIX6</accession>
<sequence>MTDTATVMNTPPAAGRLAVEVWTDLGCPWCYLGIHRLRHAVDRAGPAGITLTLRSFELDPDASTEPMTIPEIFTRKHGLPVQAAMQAEAAMRDRAAAEGLPFSTDRLHANSFDVHRVLQLANRHGAGTAFFETVQNRFFAGEINPYDHAGLTAVAVEVGLDGEEVRAVLADDSYGQQVRRDEQRARQLGVTGVPFVLLGQRFAVAGAQSIDTYAQAISRAREALS</sequence>
<name>A0A919MIX6_9ACTN</name>
<organism evidence="2 3">
    <name type="scientific">Paractinoplanes ferrugineus</name>
    <dbReference type="NCBI Taxonomy" id="113564"/>
    <lineage>
        <taxon>Bacteria</taxon>
        <taxon>Bacillati</taxon>
        <taxon>Actinomycetota</taxon>
        <taxon>Actinomycetes</taxon>
        <taxon>Micromonosporales</taxon>
        <taxon>Micromonosporaceae</taxon>
        <taxon>Paractinoplanes</taxon>
    </lineage>
</organism>
<dbReference type="PANTHER" id="PTHR13887">
    <property type="entry name" value="GLUTATHIONE S-TRANSFERASE KAPPA"/>
    <property type="match status" value="1"/>
</dbReference>
<feature type="domain" description="DSBA-like thioredoxin" evidence="1">
    <location>
        <begin position="19"/>
        <end position="217"/>
    </location>
</feature>
<dbReference type="SUPFAM" id="SSF52833">
    <property type="entry name" value="Thioredoxin-like"/>
    <property type="match status" value="1"/>
</dbReference>
<evidence type="ECO:0000313" key="2">
    <source>
        <dbReference type="EMBL" id="GIE16504.1"/>
    </source>
</evidence>
<keyword evidence="3" id="KW-1185">Reference proteome</keyword>
<dbReference type="Pfam" id="PF01323">
    <property type="entry name" value="DSBA"/>
    <property type="match status" value="1"/>
</dbReference>
<dbReference type="InterPro" id="IPR001853">
    <property type="entry name" value="DSBA-like_thioredoxin_dom"/>
</dbReference>
<dbReference type="GO" id="GO:0016491">
    <property type="term" value="F:oxidoreductase activity"/>
    <property type="evidence" value="ECO:0007669"/>
    <property type="project" value="InterPro"/>
</dbReference>
<gene>
    <name evidence="2" type="ORF">Afe05nite_83440</name>
</gene>
<protein>
    <submittedName>
        <fullName evidence="2">DSBA oxidoreductase</fullName>
    </submittedName>
</protein>
<dbReference type="InterPro" id="IPR036249">
    <property type="entry name" value="Thioredoxin-like_sf"/>
</dbReference>
<evidence type="ECO:0000259" key="1">
    <source>
        <dbReference type="Pfam" id="PF01323"/>
    </source>
</evidence>
<dbReference type="AlphaFoldDB" id="A0A919MIX6"/>
<dbReference type="Gene3D" id="3.40.30.10">
    <property type="entry name" value="Glutaredoxin"/>
    <property type="match status" value="1"/>
</dbReference>
<reference evidence="2" key="1">
    <citation type="submission" date="2021-01" db="EMBL/GenBank/DDBJ databases">
        <title>Whole genome shotgun sequence of Actinoplanes ferrugineus NBRC 15555.</title>
        <authorList>
            <person name="Komaki H."/>
            <person name="Tamura T."/>
        </authorList>
    </citation>
    <scope>NUCLEOTIDE SEQUENCE</scope>
    <source>
        <strain evidence="2">NBRC 15555</strain>
    </source>
</reference>
<dbReference type="Proteomes" id="UP000598174">
    <property type="component" value="Unassembled WGS sequence"/>
</dbReference>
<comment type="caution">
    <text evidence="2">The sequence shown here is derived from an EMBL/GenBank/DDBJ whole genome shotgun (WGS) entry which is preliminary data.</text>
</comment>
<dbReference type="EMBL" id="BOMM01000089">
    <property type="protein sequence ID" value="GIE16504.1"/>
    <property type="molecule type" value="Genomic_DNA"/>
</dbReference>
<dbReference type="PANTHER" id="PTHR13887:SF41">
    <property type="entry name" value="THIOREDOXIN SUPERFAMILY PROTEIN"/>
    <property type="match status" value="1"/>
</dbReference>
<evidence type="ECO:0000313" key="3">
    <source>
        <dbReference type="Proteomes" id="UP000598174"/>
    </source>
</evidence>
<dbReference type="CDD" id="cd03024">
    <property type="entry name" value="DsbA_FrnE"/>
    <property type="match status" value="1"/>
</dbReference>
<proteinExistence type="predicted"/>
<dbReference type="RefSeq" id="WP_203822846.1">
    <property type="nucleotide sequence ID" value="NZ_BAAABP010000092.1"/>
</dbReference>